<evidence type="ECO:0000313" key="1">
    <source>
        <dbReference type="EMBL" id="UTX42396.1"/>
    </source>
</evidence>
<accession>A0A9Q9F8K6</accession>
<evidence type="ECO:0000313" key="2">
    <source>
        <dbReference type="EMBL" id="WEL37838.1"/>
    </source>
</evidence>
<organism evidence="1 3">
    <name type="scientific">Encephalitozoon hellem</name>
    <name type="common">Microsporidian parasite</name>
    <dbReference type="NCBI Taxonomy" id="27973"/>
    <lineage>
        <taxon>Eukaryota</taxon>
        <taxon>Fungi</taxon>
        <taxon>Fungi incertae sedis</taxon>
        <taxon>Microsporidia</taxon>
        <taxon>Unikaryonidae</taxon>
        <taxon>Encephalitozoon</taxon>
    </lineage>
</organism>
<gene>
    <name evidence="1" type="ORF">GPU96_01g00990</name>
    <name evidence="2" type="ORF">PFJ87_01g00920</name>
</gene>
<dbReference type="Proteomes" id="UP001059546">
    <property type="component" value="Chromosome I"/>
</dbReference>
<dbReference type="AlphaFoldDB" id="A0A9Q9F8K6"/>
<reference evidence="1" key="1">
    <citation type="submission" date="2021-05" db="EMBL/GenBank/DDBJ databases">
        <title>Encephalitozoon hellem ATCC 50604 Complete Genome.</title>
        <authorList>
            <person name="Mascarenhas dos Santos A.C."/>
            <person name="Julian A.T."/>
            <person name="Pombert J.-F."/>
        </authorList>
    </citation>
    <scope>NUCLEOTIDE SEQUENCE</scope>
    <source>
        <strain evidence="1">ATCC 50604</strain>
    </source>
</reference>
<dbReference type="Proteomes" id="UP001217963">
    <property type="component" value="Chromosome I"/>
</dbReference>
<reference evidence="2 4" key="2">
    <citation type="submission" date="2023-02" db="EMBL/GenBank/DDBJ databases">
        <title>Encephalitozoon hellem ATCC 50451 complete genome.</title>
        <authorList>
            <person name="Mascarenhas dos Santos A.C."/>
            <person name="Julian A.T."/>
            <person name="Pombert J.-F."/>
        </authorList>
    </citation>
    <scope>NUCLEOTIDE SEQUENCE [LARGE SCALE GENOMIC DNA]</scope>
    <source>
        <strain evidence="2 4">ATCC 50451</strain>
    </source>
</reference>
<evidence type="ECO:0000313" key="4">
    <source>
        <dbReference type="Proteomes" id="UP001217963"/>
    </source>
</evidence>
<protein>
    <submittedName>
        <fullName evidence="1">Uncharacterized protein</fullName>
    </submittedName>
</protein>
<dbReference type="EMBL" id="CP119062">
    <property type="protein sequence ID" value="WEL37838.1"/>
    <property type="molecule type" value="Genomic_DNA"/>
</dbReference>
<name>A0A9Q9F8K6_ENCHE</name>
<proteinExistence type="predicted"/>
<sequence>MVRERLTKEDEENIDIILNPYPLATENTLNEIDASNDPEVRNKLVGDLSVILSNYAAVLNPKVQEKFPKLVSLLRDKEIYNSGAFMLSDACRHIEDVQNAFRALGVFELLDFAIDHYKATTSLVYSLCMENKSNTEHFLEKYYNKERDEDNALIQSVRDQSF</sequence>
<evidence type="ECO:0000313" key="3">
    <source>
        <dbReference type="Proteomes" id="UP001059546"/>
    </source>
</evidence>
<dbReference type="OrthoDB" id="2194310at2759"/>
<dbReference type="EMBL" id="CP075147">
    <property type="protein sequence ID" value="UTX42396.1"/>
    <property type="molecule type" value="Genomic_DNA"/>
</dbReference>
<keyword evidence="4" id="KW-1185">Reference proteome</keyword>